<keyword evidence="1" id="KW-0472">Membrane</keyword>
<sequence>MDHLDISCCRSVVTIFFFKRVGTWAINNILFKKSLFDQVRYLLLWLEAILGVVPVVSVELIILVLVPFMEFGLDLLRPLYEFLVLDLCEYLGYGSIDMRQYQVSSPRVRFLSLVIVSYSPFALGLDQLFCGNVLVSFALECRLSFRNVP</sequence>
<comment type="caution">
    <text evidence="2">The sequence shown here is derived from an EMBL/GenBank/DDBJ whole genome shotgun (WGS) entry which is preliminary data.</text>
</comment>
<keyword evidence="1" id="KW-0812">Transmembrane</keyword>
<gene>
    <name evidence="2" type="ORF">Acr_27g0000310</name>
</gene>
<keyword evidence="3" id="KW-1185">Reference proteome</keyword>
<evidence type="ECO:0000313" key="3">
    <source>
        <dbReference type="Proteomes" id="UP000585474"/>
    </source>
</evidence>
<name>A0A7J0H5E6_9ERIC</name>
<dbReference type="Proteomes" id="UP000585474">
    <property type="component" value="Unassembled WGS sequence"/>
</dbReference>
<feature type="transmembrane region" description="Helical" evidence="1">
    <location>
        <begin position="42"/>
        <end position="66"/>
    </location>
</feature>
<keyword evidence="1" id="KW-1133">Transmembrane helix</keyword>
<reference evidence="2 3" key="1">
    <citation type="submission" date="2019-07" db="EMBL/GenBank/DDBJ databases">
        <title>De Novo Assembly of kiwifruit Actinidia rufa.</title>
        <authorList>
            <person name="Sugita-Konishi S."/>
            <person name="Sato K."/>
            <person name="Mori E."/>
            <person name="Abe Y."/>
            <person name="Kisaki G."/>
            <person name="Hamano K."/>
            <person name="Suezawa K."/>
            <person name="Otani M."/>
            <person name="Fukuda T."/>
            <person name="Manabe T."/>
            <person name="Gomi K."/>
            <person name="Tabuchi M."/>
            <person name="Akimitsu K."/>
            <person name="Kataoka I."/>
        </authorList>
    </citation>
    <scope>NUCLEOTIDE SEQUENCE [LARGE SCALE GENOMIC DNA]</scope>
    <source>
        <strain evidence="3">cv. Fuchu</strain>
    </source>
</reference>
<accession>A0A7J0H5E6</accession>
<organism evidence="2 3">
    <name type="scientific">Actinidia rufa</name>
    <dbReference type="NCBI Taxonomy" id="165716"/>
    <lineage>
        <taxon>Eukaryota</taxon>
        <taxon>Viridiplantae</taxon>
        <taxon>Streptophyta</taxon>
        <taxon>Embryophyta</taxon>
        <taxon>Tracheophyta</taxon>
        <taxon>Spermatophyta</taxon>
        <taxon>Magnoliopsida</taxon>
        <taxon>eudicotyledons</taxon>
        <taxon>Gunneridae</taxon>
        <taxon>Pentapetalae</taxon>
        <taxon>asterids</taxon>
        <taxon>Ericales</taxon>
        <taxon>Actinidiaceae</taxon>
        <taxon>Actinidia</taxon>
    </lineage>
</organism>
<dbReference type="AlphaFoldDB" id="A0A7J0H5E6"/>
<evidence type="ECO:0000313" key="2">
    <source>
        <dbReference type="EMBL" id="GFZ18292.1"/>
    </source>
</evidence>
<proteinExistence type="predicted"/>
<dbReference type="EMBL" id="BJWL01000027">
    <property type="protein sequence ID" value="GFZ18292.1"/>
    <property type="molecule type" value="Genomic_DNA"/>
</dbReference>
<protein>
    <submittedName>
        <fullName evidence="2">Uncharacterized protein</fullName>
    </submittedName>
</protein>
<evidence type="ECO:0000256" key="1">
    <source>
        <dbReference type="SAM" id="Phobius"/>
    </source>
</evidence>